<accession>A0ABW4K3F1</accession>
<keyword evidence="8" id="KW-1185">Reference proteome</keyword>
<gene>
    <name evidence="7" type="primary">ccmI</name>
    <name evidence="7" type="ORF">ACFSCV_04125</name>
</gene>
<comment type="caution">
    <text evidence="7">The sequence shown here is derived from an EMBL/GenBank/DDBJ whole genome shotgun (WGS) entry which is preliminary data.</text>
</comment>
<evidence type="ECO:0000259" key="6">
    <source>
        <dbReference type="Pfam" id="PF23914"/>
    </source>
</evidence>
<evidence type="ECO:0000256" key="4">
    <source>
        <dbReference type="ARBA" id="ARBA00022803"/>
    </source>
</evidence>
<dbReference type="PANTHER" id="PTHR47870">
    <property type="entry name" value="CYTOCHROME C-TYPE BIOGENESIS PROTEIN CCMH"/>
    <property type="match status" value="1"/>
</dbReference>
<reference evidence="8" key="1">
    <citation type="journal article" date="2019" name="Int. J. Syst. Evol. Microbiol.">
        <title>The Global Catalogue of Microorganisms (GCM) 10K type strain sequencing project: providing services to taxonomists for standard genome sequencing and annotation.</title>
        <authorList>
            <consortium name="The Broad Institute Genomics Platform"/>
            <consortium name="The Broad Institute Genome Sequencing Center for Infectious Disease"/>
            <person name="Wu L."/>
            <person name="Ma J."/>
        </authorList>
    </citation>
    <scope>NUCLEOTIDE SEQUENCE [LARGE SCALE GENOMIC DNA]</scope>
    <source>
        <strain evidence="8">KCTC 23707</strain>
    </source>
</reference>
<dbReference type="SUPFAM" id="SSF48452">
    <property type="entry name" value="TPR-like"/>
    <property type="match status" value="1"/>
</dbReference>
<dbReference type="NCBIfam" id="TIGR03142">
    <property type="entry name" value="cytochro_ccmI"/>
    <property type="match status" value="1"/>
</dbReference>
<keyword evidence="2" id="KW-0677">Repeat</keyword>
<dbReference type="InterPro" id="IPR051263">
    <property type="entry name" value="C-type_cytochrome_biogenesis"/>
</dbReference>
<dbReference type="RefSeq" id="WP_378797265.1">
    <property type="nucleotide sequence ID" value="NZ_JBHUER010000002.1"/>
</dbReference>
<keyword evidence="5" id="KW-0812">Transmembrane</keyword>
<dbReference type="Proteomes" id="UP001597308">
    <property type="component" value="Unassembled WGS sequence"/>
</dbReference>
<evidence type="ECO:0000256" key="3">
    <source>
        <dbReference type="ARBA" id="ARBA00022748"/>
    </source>
</evidence>
<evidence type="ECO:0000256" key="5">
    <source>
        <dbReference type="SAM" id="Phobius"/>
    </source>
</evidence>
<proteinExistence type="predicted"/>
<comment type="subcellular location">
    <subcellularLocation>
        <location evidence="1">Cell envelope</location>
    </subcellularLocation>
</comment>
<dbReference type="InterPro" id="IPR011990">
    <property type="entry name" value="TPR-like_helical_dom_sf"/>
</dbReference>
<organism evidence="7 8">
    <name type="scientific">Methylopila henanensis</name>
    <dbReference type="NCBI Taxonomy" id="873516"/>
    <lineage>
        <taxon>Bacteria</taxon>
        <taxon>Pseudomonadati</taxon>
        <taxon>Pseudomonadota</taxon>
        <taxon>Alphaproteobacteria</taxon>
        <taxon>Hyphomicrobiales</taxon>
        <taxon>Methylopilaceae</taxon>
        <taxon>Methylopila</taxon>
    </lineage>
</organism>
<keyword evidence="5" id="KW-0472">Membrane</keyword>
<protein>
    <submittedName>
        <fullName evidence="7">C-type cytochrome biogenesis protein CcmI</fullName>
    </submittedName>
</protein>
<feature type="transmembrane region" description="Helical" evidence="5">
    <location>
        <begin position="6"/>
        <end position="23"/>
    </location>
</feature>
<sequence length="373" mass="39148">MELWIVLAVMTGAAMLLVLWPLARSRARENDAAGDVAVYRDQLDEIERDRARGLIGGREADAARAEIARRLFAATERSEAALATDTGQGATWRRRVAAVSALVAVPAIALGTYAAIGRPDIADHPLSARLKAPVDTNNVAELVSRVEAELARNPGDGRGWMVLGPVYMRLGRADDAATAYANAIRTLGSSGELEANLGEALTAAADGVVTADARAAFERAAKANPPSVKGSVYLARAEAQDGDLAGAIARLRAVIVAAPADAPYLDGVRGELQRLAATPPLPMPSQEEAAVAKTPEERMALIRGMVDRLEARVSESGEIGDWLRLVQSRAALGDLDRARSSLAAAREKFGSDPRSAARLDALALGVGLEGRGA</sequence>
<keyword evidence="3" id="KW-0201">Cytochrome c-type biogenesis</keyword>
<evidence type="ECO:0000313" key="8">
    <source>
        <dbReference type="Proteomes" id="UP001597308"/>
    </source>
</evidence>
<dbReference type="Gene3D" id="1.25.40.10">
    <property type="entry name" value="Tetratricopeptide repeat domain"/>
    <property type="match status" value="1"/>
</dbReference>
<name>A0ABW4K3F1_9HYPH</name>
<keyword evidence="4" id="KW-0802">TPR repeat</keyword>
<evidence type="ECO:0000256" key="2">
    <source>
        <dbReference type="ARBA" id="ARBA00022737"/>
    </source>
</evidence>
<feature type="domain" description="Cytochrome c-type biogenesis protein H TPR" evidence="6">
    <location>
        <begin position="131"/>
        <end position="262"/>
    </location>
</feature>
<dbReference type="EMBL" id="JBHUER010000002">
    <property type="protein sequence ID" value="MFD1702184.1"/>
    <property type="molecule type" value="Genomic_DNA"/>
</dbReference>
<dbReference type="InterPro" id="IPR017560">
    <property type="entry name" value="Cyt_c_biogenesis_CcmI"/>
</dbReference>
<feature type="transmembrane region" description="Helical" evidence="5">
    <location>
        <begin position="96"/>
        <end position="116"/>
    </location>
</feature>
<dbReference type="Pfam" id="PF23914">
    <property type="entry name" value="TPR_CcmH_CycH"/>
    <property type="match status" value="1"/>
</dbReference>
<dbReference type="InterPro" id="IPR056413">
    <property type="entry name" value="TPR_CcmH_CycH"/>
</dbReference>
<dbReference type="PANTHER" id="PTHR47870:SF1">
    <property type="entry name" value="CYTOCHROME C-TYPE BIOGENESIS PROTEIN CCMH"/>
    <property type="match status" value="1"/>
</dbReference>
<keyword evidence="5" id="KW-1133">Transmembrane helix</keyword>
<evidence type="ECO:0000256" key="1">
    <source>
        <dbReference type="ARBA" id="ARBA00004196"/>
    </source>
</evidence>
<evidence type="ECO:0000313" key="7">
    <source>
        <dbReference type="EMBL" id="MFD1702184.1"/>
    </source>
</evidence>